<dbReference type="GO" id="GO:0015986">
    <property type="term" value="P:proton motive force-driven ATP synthesis"/>
    <property type="evidence" value="ECO:0007669"/>
    <property type="project" value="InterPro"/>
</dbReference>
<evidence type="ECO:0000256" key="14">
    <source>
        <dbReference type="SAM" id="Coils"/>
    </source>
</evidence>
<evidence type="ECO:0000256" key="5">
    <source>
        <dbReference type="ARBA" id="ARBA00022475"/>
    </source>
</evidence>
<dbReference type="GO" id="GO:0012505">
    <property type="term" value="C:endomembrane system"/>
    <property type="evidence" value="ECO:0007669"/>
    <property type="project" value="UniProtKB-SubCell"/>
</dbReference>
<evidence type="ECO:0000256" key="10">
    <source>
        <dbReference type="ARBA" id="ARBA00023065"/>
    </source>
</evidence>
<keyword evidence="11 15" id="KW-0472">Membrane</keyword>
<evidence type="ECO:0000256" key="1">
    <source>
        <dbReference type="ARBA" id="ARBA00004167"/>
    </source>
</evidence>
<evidence type="ECO:0000256" key="7">
    <source>
        <dbReference type="ARBA" id="ARBA00022692"/>
    </source>
</evidence>
<evidence type="ECO:0000256" key="4">
    <source>
        <dbReference type="ARBA" id="ARBA00022448"/>
    </source>
</evidence>
<dbReference type="AlphaFoldDB" id="A0A6J7CUF1"/>
<feature type="transmembrane region" description="Helical" evidence="15">
    <location>
        <begin position="23"/>
        <end position="41"/>
    </location>
</feature>
<dbReference type="Pfam" id="PF00430">
    <property type="entry name" value="ATP-synt_B"/>
    <property type="match status" value="1"/>
</dbReference>
<proteinExistence type="inferred from homology"/>
<gene>
    <name evidence="16" type="ORF">UFOPK3444_00238</name>
</gene>
<dbReference type="InterPro" id="IPR050059">
    <property type="entry name" value="ATP_synthase_B_chain"/>
</dbReference>
<evidence type="ECO:0000256" key="2">
    <source>
        <dbReference type="ARBA" id="ARBA00004308"/>
    </source>
</evidence>
<sequence>MTVLYAVGEVVQKDEGTFLVKPGLGLMVWTLLAFGITMLILRKFAFPKIQDALDRRQRLIEESIEAADRTREEAEQLLSDYRARLAEARVQAEEIVERAQKNSELYDAEAREATDKVISERKEQAARDIEAEARRAIADIRREVADLTIAATEKVTRKTLNTDDQRKLVEDALAELDFTSLTGERGQ</sequence>
<dbReference type="GO" id="GO:0046961">
    <property type="term" value="F:proton-transporting ATPase activity, rotational mechanism"/>
    <property type="evidence" value="ECO:0007669"/>
    <property type="project" value="TreeGrafter"/>
</dbReference>
<keyword evidence="4" id="KW-0813">Transport</keyword>
<keyword evidence="8" id="KW-0375">Hydrogen ion transport</keyword>
<comment type="function">
    <text evidence="13">F(1)F(0) ATP synthase produces ATP from ADP in the presence of a proton or sodium gradient. F-type ATPases consist of two structural domains, F(1) containing the extramembraneous catalytic core and F(0) containing the membrane proton channel, linked together by a central stalk and a peripheral stalk. During catalysis, ATP synthesis in the catalytic domain of F(1) is coupled via a rotary mechanism of the central stalk subunits to proton translocation.</text>
</comment>
<evidence type="ECO:0000256" key="9">
    <source>
        <dbReference type="ARBA" id="ARBA00022989"/>
    </source>
</evidence>
<name>A0A6J7CUF1_9ZZZZ</name>
<dbReference type="EMBL" id="CAFBLU010000002">
    <property type="protein sequence ID" value="CAB4862107.1"/>
    <property type="molecule type" value="Genomic_DNA"/>
</dbReference>
<dbReference type="Gene3D" id="6.10.250.1580">
    <property type="match status" value="1"/>
</dbReference>
<evidence type="ECO:0000256" key="13">
    <source>
        <dbReference type="ARBA" id="ARBA00025198"/>
    </source>
</evidence>
<keyword evidence="10" id="KW-0406">Ion transport</keyword>
<evidence type="ECO:0000256" key="12">
    <source>
        <dbReference type="ARBA" id="ARBA00023310"/>
    </source>
</evidence>
<keyword evidence="12" id="KW-0066">ATP synthesis</keyword>
<evidence type="ECO:0000256" key="15">
    <source>
        <dbReference type="SAM" id="Phobius"/>
    </source>
</evidence>
<dbReference type="InterPro" id="IPR002146">
    <property type="entry name" value="ATP_synth_b/b'su_bac/chlpt"/>
</dbReference>
<dbReference type="CDD" id="cd06503">
    <property type="entry name" value="ATP-synt_Fo_b"/>
    <property type="match status" value="1"/>
</dbReference>
<evidence type="ECO:0000256" key="3">
    <source>
        <dbReference type="ARBA" id="ARBA00005513"/>
    </source>
</evidence>
<keyword evidence="9 15" id="KW-1133">Transmembrane helix</keyword>
<keyword evidence="14" id="KW-0175">Coiled coil</keyword>
<feature type="coiled-coil region" evidence="14">
    <location>
        <begin position="57"/>
        <end position="139"/>
    </location>
</feature>
<comment type="subcellular location">
    <subcellularLocation>
        <location evidence="2">Endomembrane system</location>
    </subcellularLocation>
    <subcellularLocation>
        <location evidence="1">Membrane</location>
        <topology evidence="1">Single-pass membrane protein</topology>
    </subcellularLocation>
</comment>
<keyword evidence="5" id="KW-1003">Cell membrane</keyword>
<reference evidence="16" key="1">
    <citation type="submission" date="2020-05" db="EMBL/GenBank/DDBJ databases">
        <authorList>
            <person name="Chiriac C."/>
            <person name="Salcher M."/>
            <person name="Ghai R."/>
            <person name="Kavagutti S V."/>
        </authorList>
    </citation>
    <scope>NUCLEOTIDE SEQUENCE</scope>
</reference>
<keyword evidence="7 15" id="KW-0812">Transmembrane</keyword>
<evidence type="ECO:0000256" key="8">
    <source>
        <dbReference type="ARBA" id="ARBA00022781"/>
    </source>
</evidence>
<evidence type="ECO:0000256" key="6">
    <source>
        <dbReference type="ARBA" id="ARBA00022547"/>
    </source>
</evidence>
<evidence type="ECO:0000256" key="11">
    <source>
        <dbReference type="ARBA" id="ARBA00023136"/>
    </source>
</evidence>
<evidence type="ECO:0000313" key="16">
    <source>
        <dbReference type="EMBL" id="CAB4862107.1"/>
    </source>
</evidence>
<dbReference type="NCBIfam" id="TIGR01144">
    <property type="entry name" value="ATP_synt_b"/>
    <property type="match status" value="1"/>
</dbReference>
<keyword evidence="6" id="KW-0138">CF(0)</keyword>
<dbReference type="PANTHER" id="PTHR33445">
    <property type="entry name" value="ATP SYNTHASE SUBUNIT B', CHLOROPLASTIC"/>
    <property type="match status" value="1"/>
</dbReference>
<organism evidence="16">
    <name type="scientific">freshwater metagenome</name>
    <dbReference type="NCBI Taxonomy" id="449393"/>
    <lineage>
        <taxon>unclassified sequences</taxon>
        <taxon>metagenomes</taxon>
        <taxon>ecological metagenomes</taxon>
    </lineage>
</organism>
<dbReference type="GO" id="GO:0045259">
    <property type="term" value="C:proton-transporting ATP synthase complex"/>
    <property type="evidence" value="ECO:0007669"/>
    <property type="project" value="UniProtKB-KW"/>
</dbReference>
<comment type="similarity">
    <text evidence="3">Belongs to the ATPase B chain family.</text>
</comment>
<dbReference type="SUPFAM" id="SSF81573">
    <property type="entry name" value="F1F0 ATP synthase subunit B, membrane domain"/>
    <property type="match status" value="1"/>
</dbReference>
<dbReference type="PANTHER" id="PTHR33445:SF1">
    <property type="entry name" value="ATP SYNTHASE SUBUNIT B"/>
    <property type="match status" value="1"/>
</dbReference>
<dbReference type="HAMAP" id="MF_01398">
    <property type="entry name" value="ATP_synth_b_bprime"/>
    <property type="match status" value="1"/>
</dbReference>
<dbReference type="InterPro" id="IPR005864">
    <property type="entry name" value="ATP_synth_F0_bsu_bac"/>
</dbReference>
<accession>A0A6J7CUF1</accession>
<protein>
    <submittedName>
        <fullName evidence="16">Unannotated protein</fullName>
    </submittedName>
</protein>
<dbReference type="InterPro" id="IPR028987">
    <property type="entry name" value="ATP_synth_B-like_membr_sf"/>
</dbReference>